<feature type="transmembrane region" description="Helical" evidence="7">
    <location>
        <begin position="90"/>
        <end position="109"/>
    </location>
</feature>
<feature type="transmembrane region" description="Helical" evidence="7">
    <location>
        <begin position="64"/>
        <end position="84"/>
    </location>
</feature>
<dbReference type="Gene3D" id="1.10.3720.10">
    <property type="entry name" value="MetI-like"/>
    <property type="match status" value="1"/>
</dbReference>
<keyword evidence="2 7" id="KW-0813">Transport</keyword>
<evidence type="ECO:0000256" key="3">
    <source>
        <dbReference type="ARBA" id="ARBA00022475"/>
    </source>
</evidence>
<dbReference type="Pfam" id="PF00528">
    <property type="entry name" value="BPD_transp_1"/>
    <property type="match status" value="1"/>
</dbReference>
<evidence type="ECO:0000313" key="9">
    <source>
        <dbReference type="EMBL" id="RDJ20006.1"/>
    </source>
</evidence>
<dbReference type="PANTHER" id="PTHR30151">
    <property type="entry name" value="ALKANE SULFONATE ABC TRANSPORTER-RELATED, MEMBRANE SUBUNIT"/>
    <property type="match status" value="1"/>
</dbReference>
<dbReference type="InterPro" id="IPR035906">
    <property type="entry name" value="MetI-like_sf"/>
</dbReference>
<evidence type="ECO:0000256" key="4">
    <source>
        <dbReference type="ARBA" id="ARBA00022692"/>
    </source>
</evidence>
<dbReference type="GO" id="GO:0055085">
    <property type="term" value="P:transmembrane transport"/>
    <property type="evidence" value="ECO:0007669"/>
    <property type="project" value="InterPro"/>
</dbReference>
<dbReference type="SUPFAM" id="SSF161098">
    <property type="entry name" value="MetI-like"/>
    <property type="match status" value="1"/>
</dbReference>
<comment type="caution">
    <text evidence="9">The sequence shown here is derived from an EMBL/GenBank/DDBJ whole genome shotgun (WGS) entry which is preliminary data.</text>
</comment>
<feature type="transmembrane region" description="Helical" evidence="7">
    <location>
        <begin position="142"/>
        <end position="165"/>
    </location>
</feature>
<keyword evidence="5 7" id="KW-1133">Transmembrane helix</keyword>
<keyword evidence="10" id="KW-1185">Reference proteome</keyword>
<dbReference type="EMBL" id="QQTP01000024">
    <property type="protein sequence ID" value="RDJ20006.1"/>
    <property type="molecule type" value="Genomic_DNA"/>
</dbReference>
<evidence type="ECO:0000259" key="8">
    <source>
        <dbReference type="PROSITE" id="PS50928"/>
    </source>
</evidence>
<dbReference type="OrthoDB" id="8138334at2"/>
<keyword evidence="4 7" id="KW-0812">Transmembrane</keyword>
<comment type="subcellular location">
    <subcellularLocation>
        <location evidence="1 7">Cell membrane</location>
        <topology evidence="1 7">Multi-pass membrane protein</topology>
    </subcellularLocation>
</comment>
<feature type="transmembrane region" description="Helical" evidence="7">
    <location>
        <begin position="185"/>
        <end position="205"/>
    </location>
</feature>
<name>A0A370KYI4_9HYPH</name>
<evidence type="ECO:0000256" key="1">
    <source>
        <dbReference type="ARBA" id="ARBA00004651"/>
    </source>
</evidence>
<evidence type="ECO:0000256" key="5">
    <source>
        <dbReference type="ARBA" id="ARBA00022989"/>
    </source>
</evidence>
<evidence type="ECO:0000256" key="2">
    <source>
        <dbReference type="ARBA" id="ARBA00022448"/>
    </source>
</evidence>
<dbReference type="Proteomes" id="UP000255207">
    <property type="component" value="Unassembled WGS sequence"/>
</dbReference>
<evidence type="ECO:0000256" key="6">
    <source>
        <dbReference type="ARBA" id="ARBA00023136"/>
    </source>
</evidence>
<dbReference type="PROSITE" id="PS50928">
    <property type="entry name" value="ABC_TM1"/>
    <property type="match status" value="1"/>
</dbReference>
<keyword evidence="3" id="KW-1003">Cell membrane</keyword>
<dbReference type="AlphaFoldDB" id="A0A370KYI4"/>
<keyword evidence="6 7" id="KW-0472">Membrane</keyword>
<evidence type="ECO:0000313" key="10">
    <source>
        <dbReference type="Proteomes" id="UP000255207"/>
    </source>
</evidence>
<comment type="similarity">
    <text evidence="7">Belongs to the binding-protein-dependent transport system permease family.</text>
</comment>
<proteinExistence type="inferred from homology"/>
<dbReference type="CDD" id="cd06261">
    <property type="entry name" value="TM_PBP2"/>
    <property type="match status" value="1"/>
</dbReference>
<reference evidence="10" key="1">
    <citation type="submission" date="2018-07" db="EMBL/GenBank/DDBJ databases">
        <authorList>
            <person name="Safronova V.I."/>
            <person name="Chirak E.R."/>
            <person name="Sazanova A.L."/>
        </authorList>
    </citation>
    <scope>NUCLEOTIDE SEQUENCE [LARGE SCALE GENOMIC DNA]</scope>
    <source>
        <strain evidence="10">RCAM04685</strain>
    </source>
</reference>
<protein>
    <submittedName>
        <fullName evidence="9">ABC transporter permease subunit</fullName>
    </submittedName>
</protein>
<organism evidence="9 10">
    <name type="scientific">Bosea caraganae</name>
    <dbReference type="NCBI Taxonomy" id="2763117"/>
    <lineage>
        <taxon>Bacteria</taxon>
        <taxon>Pseudomonadati</taxon>
        <taxon>Pseudomonadota</taxon>
        <taxon>Alphaproteobacteria</taxon>
        <taxon>Hyphomicrobiales</taxon>
        <taxon>Boseaceae</taxon>
        <taxon>Bosea</taxon>
    </lineage>
</organism>
<accession>A0A370KYI4</accession>
<evidence type="ECO:0000256" key="7">
    <source>
        <dbReference type="RuleBase" id="RU363032"/>
    </source>
</evidence>
<feature type="domain" description="ABC transmembrane type-1" evidence="8">
    <location>
        <begin position="24"/>
        <end position="204"/>
    </location>
</feature>
<sequence length="218" mass="23641">MQPPHRILTDLFAMLATGALNKAIAKTLGNALIAFIIAMVVGVTSAIVIHRLRRVRDTLEPLFATYYAIPVFAFYPMLIVLLGLGDAPQIFIGAMLGVVAVIVNTLNGLDRVPGVLLKTARINQMSPVDTALRVTLPCASPYILTGAKLAVAYSLIGIIGAEFIMSSGGMGYEISFAYNNFDNATMYPLILLILLVSISINMMIARWEKVLMARRGLR</sequence>
<dbReference type="InterPro" id="IPR000515">
    <property type="entry name" value="MetI-like"/>
</dbReference>
<dbReference type="GO" id="GO:0005886">
    <property type="term" value="C:plasma membrane"/>
    <property type="evidence" value="ECO:0007669"/>
    <property type="project" value="UniProtKB-SubCell"/>
</dbReference>
<feature type="transmembrane region" description="Helical" evidence="7">
    <location>
        <begin position="31"/>
        <end position="52"/>
    </location>
</feature>
<dbReference type="PANTHER" id="PTHR30151:SF0">
    <property type="entry name" value="ABC TRANSPORTER PERMEASE PROTEIN MJ0413-RELATED"/>
    <property type="match status" value="1"/>
</dbReference>
<gene>
    <name evidence="9" type="ORF">DWE98_26875</name>
</gene>